<keyword evidence="1" id="KW-1133">Transmembrane helix</keyword>
<dbReference type="EMBL" id="JAKLTN010000002">
    <property type="protein sequence ID" value="MCG2577317.1"/>
    <property type="molecule type" value="Genomic_DNA"/>
</dbReference>
<gene>
    <name evidence="2" type="ORF">LZ012_09955</name>
</gene>
<proteinExistence type="predicted"/>
<evidence type="ECO:0008006" key="4">
    <source>
        <dbReference type="Google" id="ProtNLM"/>
    </source>
</evidence>
<keyword evidence="1" id="KW-0472">Membrane</keyword>
<organism evidence="2 3">
    <name type="scientific">Dechloromonas hankyongensis</name>
    <dbReference type="NCBI Taxonomy" id="2908002"/>
    <lineage>
        <taxon>Bacteria</taxon>
        <taxon>Pseudomonadati</taxon>
        <taxon>Pseudomonadota</taxon>
        <taxon>Betaproteobacteria</taxon>
        <taxon>Rhodocyclales</taxon>
        <taxon>Azonexaceae</taxon>
        <taxon>Dechloromonas</taxon>
    </lineage>
</organism>
<evidence type="ECO:0000313" key="2">
    <source>
        <dbReference type="EMBL" id="MCG2577317.1"/>
    </source>
</evidence>
<evidence type="ECO:0000256" key="1">
    <source>
        <dbReference type="SAM" id="Phobius"/>
    </source>
</evidence>
<accession>A0ABS9K2A9</accession>
<protein>
    <recommendedName>
        <fullName evidence="4">DUF202 domain-containing protein</fullName>
    </recommendedName>
</protein>
<comment type="caution">
    <text evidence="2">The sequence shown here is derived from an EMBL/GenBank/DDBJ whole genome shotgun (WGS) entry which is preliminary data.</text>
</comment>
<evidence type="ECO:0000313" key="3">
    <source>
        <dbReference type="Proteomes" id="UP001165384"/>
    </source>
</evidence>
<feature type="transmembrane region" description="Helical" evidence="1">
    <location>
        <begin position="62"/>
        <end position="85"/>
    </location>
</feature>
<keyword evidence="1" id="KW-0812">Transmembrane</keyword>
<reference evidence="2" key="1">
    <citation type="submission" date="2022-01" db="EMBL/GenBank/DDBJ databases">
        <authorList>
            <person name="Jo J.-H."/>
            <person name="Im W.-T."/>
        </authorList>
    </citation>
    <scope>NUCLEOTIDE SEQUENCE</scope>
    <source>
        <strain evidence="2">XY25</strain>
    </source>
</reference>
<name>A0ABS9K2A9_9RHOO</name>
<keyword evidence="3" id="KW-1185">Reference proteome</keyword>
<feature type="transmembrane region" description="Helical" evidence="1">
    <location>
        <begin position="106"/>
        <end position="127"/>
    </location>
</feature>
<sequence>MKWIVDDIYRAVVALKRWQTWLGIGLISTFAGLAYLVTRYSFQTDAVLIFLHRTAASCQTLSNGTIIAMFFSMIFFTFTAVLTLGEFQRYVDYKRRAAHHQARQSLIWGIVWITAAVSIAVSALVFFTRYCR</sequence>
<feature type="transmembrane region" description="Helical" evidence="1">
    <location>
        <begin position="21"/>
        <end position="42"/>
    </location>
</feature>
<dbReference type="Proteomes" id="UP001165384">
    <property type="component" value="Unassembled WGS sequence"/>
</dbReference>
<dbReference type="RefSeq" id="WP_275710274.1">
    <property type="nucleotide sequence ID" value="NZ_JAKLTN010000002.1"/>
</dbReference>